<evidence type="ECO:0000313" key="5">
    <source>
        <dbReference type="EMBL" id="KAI7835661.1"/>
    </source>
</evidence>
<dbReference type="Gene3D" id="3.40.1170.60">
    <property type="match status" value="2"/>
</dbReference>
<feature type="region of interest" description="Disordered" evidence="3">
    <location>
        <begin position="461"/>
        <end position="588"/>
    </location>
</feature>
<dbReference type="PANTHER" id="PTHR46404">
    <property type="entry name" value="DNA POLYMERASE IOTA"/>
    <property type="match status" value="1"/>
</dbReference>
<feature type="compositionally biased region" description="Low complexity" evidence="3">
    <location>
        <begin position="831"/>
        <end position="848"/>
    </location>
</feature>
<dbReference type="InterPro" id="IPR001126">
    <property type="entry name" value="UmuC"/>
</dbReference>
<dbReference type="InterPro" id="IPR043502">
    <property type="entry name" value="DNA/RNA_pol_sf"/>
</dbReference>
<dbReference type="GO" id="GO:0006281">
    <property type="term" value="P:DNA repair"/>
    <property type="evidence" value="ECO:0007669"/>
    <property type="project" value="InterPro"/>
</dbReference>
<dbReference type="InterPro" id="IPR036775">
    <property type="entry name" value="DNA_pol_Y-fam_lit_finger_sf"/>
</dbReference>
<dbReference type="GO" id="GO:0003684">
    <property type="term" value="F:damaged DNA binding"/>
    <property type="evidence" value="ECO:0007669"/>
    <property type="project" value="InterPro"/>
</dbReference>
<feature type="compositionally biased region" description="Low complexity" evidence="3">
    <location>
        <begin position="855"/>
        <end position="871"/>
    </location>
</feature>
<dbReference type="SUPFAM" id="SSF56672">
    <property type="entry name" value="DNA/RNA polymerases"/>
    <property type="match status" value="2"/>
</dbReference>
<evidence type="ECO:0000256" key="3">
    <source>
        <dbReference type="SAM" id="MobiDB-lite"/>
    </source>
</evidence>
<name>A0AAD5DFD4_9CHLO</name>
<keyword evidence="2" id="KW-0237">DNA synthesis</keyword>
<gene>
    <name evidence="5" type="ORF">COHA_010453</name>
</gene>
<dbReference type="InterPro" id="IPR017961">
    <property type="entry name" value="DNA_pol_Y-fam_little_finger"/>
</dbReference>
<dbReference type="InterPro" id="IPR053848">
    <property type="entry name" value="IMS_HHH_1"/>
</dbReference>
<evidence type="ECO:0000313" key="6">
    <source>
        <dbReference type="Proteomes" id="UP001205105"/>
    </source>
</evidence>
<dbReference type="EMBL" id="JADXDR010000239">
    <property type="protein sequence ID" value="KAI7835661.1"/>
    <property type="molecule type" value="Genomic_DNA"/>
</dbReference>
<dbReference type="Pfam" id="PF00817">
    <property type="entry name" value="IMS"/>
    <property type="match status" value="2"/>
</dbReference>
<sequence length="1028" mass="108039">MADAKRQLEAFRARQYAGPHPAVAAQQRQQASGAMAAASAQHPQAASAAAAGGARAAGPAAPAAGPAAEPIEPDTGRCVLHLDIDCFYAQVEEVRDASLRGRPIGVTQKYLVVTANYAARQQGVGKLASIAEARRRCPGIVLVSGEDLTPYRAASKQIQAVLRRFGSVERLGLDEFFVDATPEARFASAVSAAAGEASRGVWEARAAVLAEAGYRASAGIASNKLLAKLCSGLHKPDDQTVLPPPEAAAFVAPLPVRALAGVGHKTEEQLQALGVSTAADLRALPRAQLVARFGERVGAQLHGACRGKDPSPVQERGPPKSVTVEDSFRSCASAAAAEKVVRVLAPDLLARLQEELQEEGRRPATLTVKWRLAQGSYQRSSASCPMPAAVLAKGTPAEQQTAALAAAAMGLLRRNLKEPFDLSLINLGASNFSEGTAAAVAGTRDIASMLGGARRSTEAAEAAAGEAVAGLEQQQPQRQQQQSVPPQRQQQPPPATGRAVAAASAEQRRSYSAAPQQVPLLSKRQERQLREQPQLAQQTQQTQQAQQVPAATWQGVPAGPQSLQQAQQACHAAQHARRPQRGMDEWGFRDGWGEELQQEDVEDDFWGDLQSLESWHSGSLNGGSRRQPSPSAPPPSAGQANGTNGRLQPQPQLQPAAAGKPPAGPFPGSGAGAAGPAVARGSSEGSGRVVLHCDVDSFYVAVERLDDPSLQGVPLAVQQYNAGGFVAVSYEAASIEECRKRCPGLVVRPMRTDRYREVAQQIHALLRTFAPDGQVEKTSYDDFYLDISAACTSDSSVGGAAAPATISSQQGMPTGLLVLPTEPSASPTGWQQAQQAQQQAQQVQQQQSAPPPADPQQQAEQAQQQQAQQAQRQWGQLAADLRRGTQLAAAVRAAAKQQLGITLSCGVARNKLLARLASPCGKPDGLAVVPDEAERAFVAQVPLRKVPQLRGKFGEAVCTDLGISTVGQLAGTPRHELDDTAVRERGPQKSLAAERSFPPLPSEAAAAAELAPLAQTLLARAAEVIVVF</sequence>
<comment type="caution">
    <text evidence="5">The sequence shown here is derived from an EMBL/GenBank/DDBJ whole genome shotgun (WGS) entry which is preliminary data.</text>
</comment>
<feature type="compositionally biased region" description="Low complexity" evidence="3">
    <location>
        <begin position="531"/>
        <end position="547"/>
    </location>
</feature>
<feature type="region of interest" description="Disordered" evidence="3">
    <location>
        <begin position="17"/>
        <end position="69"/>
    </location>
</feature>
<dbReference type="AlphaFoldDB" id="A0AAD5DFD4"/>
<dbReference type="GO" id="GO:0003887">
    <property type="term" value="F:DNA-directed DNA polymerase activity"/>
    <property type="evidence" value="ECO:0007669"/>
    <property type="project" value="InterPro"/>
</dbReference>
<dbReference type="Gene3D" id="3.30.70.270">
    <property type="match status" value="3"/>
</dbReference>
<feature type="domain" description="UmuC" evidence="4">
    <location>
        <begin position="79"/>
        <end position="263"/>
    </location>
</feature>
<feature type="region of interest" description="Disordered" evidence="3">
    <location>
        <begin position="613"/>
        <end position="683"/>
    </location>
</feature>
<dbReference type="Gene3D" id="1.10.150.20">
    <property type="entry name" value="5' to 3' exonuclease, C-terminal subdomain"/>
    <property type="match status" value="2"/>
</dbReference>
<feature type="compositionally biased region" description="Low complexity" evidence="3">
    <location>
        <begin position="648"/>
        <end position="661"/>
    </location>
</feature>
<keyword evidence="6" id="KW-1185">Reference proteome</keyword>
<feature type="domain" description="UmuC" evidence="4">
    <location>
        <begin position="690"/>
        <end position="950"/>
    </location>
</feature>
<feature type="compositionally biased region" description="Low complexity" evidence="3">
    <location>
        <begin position="461"/>
        <end position="490"/>
    </location>
</feature>
<evidence type="ECO:0000259" key="4">
    <source>
        <dbReference type="PROSITE" id="PS50173"/>
    </source>
</evidence>
<feature type="region of interest" description="Disordered" evidence="3">
    <location>
        <begin position="814"/>
        <end position="871"/>
    </location>
</feature>
<protein>
    <recommendedName>
        <fullName evidence="4">UmuC domain-containing protein</fullName>
    </recommendedName>
</protein>
<dbReference type="InterPro" id="IPR043128">
    <property type="entry name" value="Rev_trsase/Diguanyl_cyclase"/>
</dbReference>
<dbReference type="SUPFAM" id="SSF100879">
    <property type="entry name" value="Lesion bypass DNA polymerase (Y-family), little finger domain"/>
    <property type="match status" value="1"/>
</dbReference>
<reference evidence="5" key="1">
    <citation type="submission" date="2020-11" db="EMBL/GenBank/DDBJ databases">
        <title>Chlorella ohadii genome sequencing and assembly.</title>
        <authorList>
            <person name="Murik O."/>
            <person name="Treves H."/>
            <person name="Kedem I."/>
            <person name="Shotland Y."/>
            <person name="Kaplan A."/>
        </authorList>
    </citation>
    <scope>NUCLEOTIDE SEQUENCE</scope>
    <source>
        <strain evidence="5">1</strain>
    </source>
</reference>
<dbReference type="Pfam" id="PF11799">
    <property type="entry name" value="IMS_C"/>
    <property type="match status" value="1"/>
</dbReference>
<dbReference type="Pfam" id="PF21999">
    <property type="entry name" value="IMS_HHH_1"/>
    <property type="match status" value="1"/>
</dbReference>
<evidence type="ECO:0000256" key="2">
    <source>
        <dbReference type="ARBA" id="ARBA00022634"/>
    </source>
</evidence>
<evidence type="ECO:0000256" key="1">
    <source>
        <dbReference type="ARBA" id="ARBA00010945"/>
    </source>
</evidence>
<dbReference type="PANTHER" id="PTHR46404:SF1">
    <property type="entry name" value="DNA POLYMERASE IOTA"/>
    <property type="match status" value="1"/>
</dbReference>
<feature type="compositionally biased region" description="Low complexity" evidence="3">
    <location>
        <begin position="19"/>
        <end position="68"/>
    </location>
</feature>
<accession>A0AAD5DFD4</accession>
<dbReference type="PROSITE" id="PS50173">
    <property type="entry name" value="UMUC"/>
    <property type="match status" value="2"/>
</dbReference>
<feature type="compositionally biased region" description="Low complexity" evidence="3">
    <location>
        <begin position="564"/>
        <end position="573"/>
    </location>
</feature>
<dbReference type="Proteomes" id="UP001205105">
    <property type="component" value="Unassembled WGS sequence"/>
</dbReference>
<dbReference type="Gene3D" id="3.30.1490.100">
    <property type="entry name" value="DNA polymerase, Y-family, little finger domain"/>
    <property type="match status" value="1"/>
</dbReference>
<comment type="similarity">
    <text evidence="1">Belongs to the DNA polymerase type-Y family.</text>
</comment>
<proteinExistence type="inferred from homology"/>
<organism evidence="5 6">
    <name type="scientific">Chlorella ohadii</name>
    <dbReference type="NCBI Taxonomy" id="2649997"/>
    <lineage>
        <taxon>Eukaryota</taxon>
        <taxon>Viridiplantae</taxon>
        <taxon>Chlorophyta</taxon>
        <taxon>core chlorophytes</taxon>
        <taxon>Trebouxiophyceae</taxon>
        <taxon>Chlorellales</taxon>
        <taxon>Chlorellaceae</taxon>
        <taxon>Chlorella clade</taxon>
        <taxon>Chlorella</taxon>
    </lineage>
</organism>